<organism evidence="2 3">
    <name type="scientific">Desulfonema magnum</name>
    <dbReference type="NCBI Taxonomy" id="45655"/>
    <lineage>
        <taxon>Bacteria</taxon>
        <taxon>Pseudomonadati</taxon>
        <taxon>Thermodesulfobacteriota</taxon>
        <taxon>Desulfobacteria</taxon>
        <taxon>Desulfobacterales</taxon>
        <taxon>Desulfococcaceae</taxon>
        <taxon>Desulfonema</taxon>
    </lineage>
</organism>
<protein>
    <recommendedName>
        <fullName evidence="4">DUF1573 domain-containing protein</fullName>
    </recommendedName>
</protein>
<dbReference type="Proteomes" id="UP000663722">
    <property type="component" value="Chromosome"/>
</dbReference>
<gene>
    <name evidence="2" type="ORF">dnm_026780</name>
</gene>
<evidence type="ECO:0000256" key="1">
    <source>
        <dbReference type="SAM" id="MobiDB-lite"/>
    </source>
</evidence>
<dbReference type="AlphaFoldDB" id="A0A975GMG2"/>
<evidence type="ECO:0000313" key="2">
    <source>
        <dbReference type="EMBL" id="QTA86654.1"/>
    </source>
</evidence>
<accession>A0A975GMG2</accession>
<evidence type="ECO:0008006" key="4">
    <source>
        <dbReference type="Google" id="ProtNLM"/>
    </source>
</evidence>
<evidence type="ECO:0000313" key="3">
    <source>
        <dbReference type="Proteomes" id="UP000663722"/>
    </source>
</evidence>
<feature type="region of interest" description="Disordered" evidence="1">
    <location>
        <begin position="133"/>
        <end position="153"/>
    </location>
</feature>
<reference evidence="2" key="1">
    <citation type="journal article" date="2021" name="Microb. Physiol.">
        <title>Proteogenomic Insights into the Physiology of Marine, Sulfate-Reducing, Filamentous Desulfonema limicola and Desulfonema magnum.</title>
        <authorList>
            <person name="Schnaars V."/>
            <person name="Wohlbrand L."/>
            <person name="Scheve S."/>
            <person name="Hinrichs C."/>
            <person name="Reinhardt R."/>
            <person name="Rabus R."/>
        </authorList>
    </citation>
    <scope>NUCLEOTIDE SEQUENCE</scope>
    <source>
        <strain evidence="2">4be13</strain>
    </source>
</reference>
<dbReference type="EMBL" id="CP061800">
    <property type="protein sequence ID" value="QTA86654.1"/>
    <property type="molecule type" value="Genomic_DNA"/>
</dbReference>
<proteinExistence type="predicted"/>
<dbReference type="KEGG" id="dmm:dnm_026780"/>
<keyword evidence="3" id="KW-1185">Reference proteome</keyword>
<feature type="compositionally biased region" description="Basic and acidic residues" evidence="1">
    <location>
        <begin position="143"/>
        <end position="153"/>
    </location>
</feature>
<sequence length="153" mass="17321">MNTTGRVGKLTKSATVHTNDKKHPRLKLTISTHVEKFANITPKRVRLNGLVGDQISSSVTIVPKKKYPFRIVEAKASRGENISIKLEEKKQEKGDEYLLAIQNMKKEKGRYFDTVLLKTDSKVKPEIKISVYGNISDPKPKKKPSDTKDKTMK</sequence>
<name>A0A975GMG2_9BACT</name>